<reference evidence="1" key="3">
    <citation type="submission" date="2025-09" db="UniProtKB">
        <authorList>
            <consortium name="Ensembl"/>
        </authorList>
    </citation>
    <scope>IDENTIFICATION</scope>
</reference>
<reference evidence="2" key="1">
    <citation type="submission" date="2013-10" db="EMBL/GenBank/DDBJ databases">
        <authorList>
            <person name="Schartl M."/>
            <person name="Warren W."/>
        </authorList>
    </citation>
    <scope>NUCLEOTIDE SEQUENCE [LARGE SCALE GENOMIC DNA]</scope>
    <source>
        <strain evidence="2">female</strain>
    </source>
</reference>
<dbReference type="OMA" id="FEMTHIW"/>
<dbReference type="Gene3D" id="3.40.395.10">
    <property type="entry name" value="Adenoviral Proteinase, Chain A"/>
    <property type="match status" value="1"/>
</dbReference>
<proteinExistence type="predicted"/>
<dbReference type="InterPro" id="IPR038765">
    <property type="entry name" value="Papain-like_cys_pep_sf"/>
</dbReference>
<dbReference type="Ensembl" id="ENSPFOT00000030697.1">
    <property type="protein sequence ID" value="ENSPFOP00000025238.1"/>
    <property type="gene ID" value="ENSPFOG00000023971.1"/>
</dbReference>
<organism evidence="1 2">
    <name type="scientific">Poecilia formosa</name>
    <name type="common">Amazon molly</name>
    <name type="synonym">Limia formosa</name>
    <dbReference type="NCBI Taxonomy" id="48698"/>
    <lineage>
        <taxon>Eukaryota</taxon>
        <taxon>Metazoa</taxon>
        <taxon>Chordata</taxon>
        <taxon>Craniata</taxon>
        <taxon>Vertebrata</taxon>
        <taxon>Euteleostomi</taxon>
        <taxon>Actinopterygii</taxon>
        <taxon>Neopterygii</taxon>
        <taxon>Teleostei</taxon>
        <taxon>Neoteleostei</taxon>
        <taxon>Acanthomorphata</taxon>
        <taxon>Ovalentaria</taxon>
        <taxon>Atherinomorphae</taxon>
        <taxon>Cyprinodontiformes</taxon>
        <taxon>Poeciliidae</taxon>
        <taxon>Poeciliinae</taxon>
        <taxon>Poecilia</taxon>
    </lineage>
</organism>
<accession>A0A096M1E7</accession>
<dbReference type="EMBL" id="AYCK01023633">
    <property type="status" value="NOT_ANNOTATED_CDS"/>
    <property type="molecule type" value="Genomic_DNA"/>
</dbReference>
<protein>
    <submittedName>
        <fullName evidence="1">Uncharacterized protein</fullName>
    </submittedName>
</protein>
<dbReference type="GeneTree" id="ENSGT00770000121708"/>
<dbReference type="AlphaFoldDB" id="A0A096M1E7"/>
<evidence type="ECO:0000313" key="2">
    <source>
        <dbReference type="Proteomes" id="UP000028760"/>
    </source>
</evidence>
<keyword evidence="2" id="KW-1185">Reference proteome</keyword>
<reference evidence="1" key="2">
    <citation type="submission" date="2025-08" db="UniProtKB">
        <authorList>
            <consortium name="Ensembl"/>
        </authorList>
    </citation>
    <scope>IDENTIFICATION</scope>
</reference>
<sequence length="72" mass="8577">MIDSFEMTRIWLKQSYKLKQIDPETFKLLVGIVNENHHWTLVVIYPLEKRTVFLNSLGESQKDLKRSLEATR</sequence>
<evidence type="ECO:0000313" key="1">
    <source>
        <dbReference type="Ensembl" id="ENSPFOP00000025238.1"/>
    </source>
</evidence>
<name>A0A096M1E7_POEFO</name>
<dbReference type="Proteomes" id="UP000028760">
    <property type="component" value="Unassembled WGS sequence"/>
</dbReference>
<dbReference type="SUPFAM" id="SSF54001">
    <property type="entry name" value="Cysteine proteinases"/>
    <property type="match status" value="1"/>
</dbReference>